<keyword evidence="3" id="KW-1185">Reference proteome</keyword>
<comment type="caution">
    <text evidence="2">The sequence shown here is derived from an EMBL/GenBank/DDBJ whole genome shotgun (WGS) entry which is preliminary data.</text>
</comment>
<evidence type="ECO:0000313" key="2">
    <source>
        <dbReference type="EMBL" id="TWT46838.1"/>
    </source>
</evidence>
<dbReference type="Gene3D" id="2.130.10.10">
    <property type="entry name" value="YVTN repeat-like/Quinoprotein amine dehydrogenase"/>
    <property type="match status" value="1"/>
</dbReference>
<name>A0A5C5W7I8_9BACT</name>
<feature type="region of interest" description="Disordered" evidence="1">
    <location>
        <begin position="227"/>
        <end position="315"/>
    </location>
</feature>
<dbReference type="AlphaFoldDB" id="A0A5C5W7I8"/>
<organism evidence="2 3">
    <name type="scientific">Botrimarina hoheduenensis</name>
    <dbReference type="NCBI Taxonomy" id="2528000"/>
    <lineage>
        <taxon>Bacteria</taxon>
        <taxon>Pseudomonadati</taxon>
        <taxon>Planctomycetota</taxon>
        <taxon>Planctomycetia</taxon>
        <taxon>Pirellulales</taxon>
        <taxon>Lacipirellulaceae</taxon>
        <taxon>Botrimarina</taxon>
    </lineage>
</organism>
<sequence>MFSRLKGFSRLNGMVLASVLSGASILSGPLAVAQSSREGRIQEHLRTLDSGIGHEQEAAANALLLVDPSSVDPELRKKIARTFRDKALNSHSHDKGPLIHGLVHWGGKYSTTVLIEILRSEKLRVDKEIFDALAESESTEAAEAVAALLGNFFNSDAAAQCLVQMGPIAEPVVIRAAKTAPGDMSMAAVNVLGEIGGEAGLKALRQLSGRGPVEQRSAAKLAAARVRSRLQAGDEEKDQYAEEAPPAIDPDDPFAPPANGGKGLSGHDEEGDWSQVEAPLANRPRPGSFRPDPAPKTDAKPPRFKSTRLSDLPGHGISHPIAVSMTRADPTRLAVVINDAMASRSASVQLVDASAGRVKRLQQLPPDIKHAALSPRGRRLATMAEEGRHRERMRIDIWELAHKEPKLIESWRPYHQDHREILATDPRWIAWTDEDHLLTLNRAGDLVRWKTAGAVAQTRWKIDGWSLPVMSPGGRQIAAVAPDGILVFDVESGDTLFWFEEKLERDRGLGFDPTGTKLACVEGTRIRIWDLATAETLTDFHVKDIARIGDDATKPLSFLGDERLVVRGRQAVDVVDLVQRRVLTRGEHSADYLAGCEGTTLLACVFGQTPALYAERAPDAEVAPSPRVDDPESLLAIRPGSAIALDVRVGSGLDQEVRQLLTTAITQAGHVLDPNATTKLVARQESKQEVITYKGFHTPSWVDDGKQVSVEEKIYTATLFIEGEAAWRYMAKQGAQHMLHTQQGESYQEASDRAMQANANYFRRVSVPRYLVAPQHAGPLQTVKLRGK</sequence>
<accession>A0A5C5W7I8</accession>
<dbReference type="InterPro" id="IPR011989">
    <property type="entry name" value="ARM-like"/>
</dbReference>
<dbReference type="InterPro" id="IPR015943">
    <property type="entry name" value="WD40/YVTN_repeat-like_dom_sf"/>
</dbReference>
<proteinExistence type="predicted"/>
<reference evidence="2 3" key="1">
    <citation type="submission" date="2019-02" db="EMBL/GenBank/DDBJ databases">
        <title>Deep-cultivation of Planctomycetes and their phenomic and genomic characterization uncovers novel biology.</title>
        <authorList>
            <person name="Wiegand S."/>
            <person name="Jogler M."/>
            <person name="Boedeker C."/>
            <person name="Pinto D."/>
            <person name="Vollmers J."/>
            <person name="Rivas-Marin E."/>
            <person name="Kohn T."/>
            <person name="Peeters S.H."/>
            <person name="Heuer A."/>
            <person name="Rast P."/>
            <person name="Oberbeckmann S."/>
            <person name="Bunk B."/>
            <person name="Jeske O."/>
            <person name="Meyerdierks A."/>
            <person name="Storesund J.E."/>
            <person name="Kallscheuer N."/>
            <person name="Luecker S."/>
            <person name="Lage O.M."/>
            <person name="Pohl T."/>
            <person name="Merkel B.J."/>
            <person name="Hornburger P."/>
            <person name="Mueller R.-W."/>
            <person name="Bruemmer F."/>
            <person name="Labrenz M."/>
            <person name="Spormann A.M."/>
            <person name="Op Den Camp H."/>
            <person name="Overmann J."/>
            <person name="Amann R."/>
            <person name="Jetten M.S.M."/>
            <person name="Mascher T."/>
            <person name="Medema M.H."/>
            <person name="Devos D.P."/>
            <person name="Kaster A.-K."/>
            <person name="Ovreas L."/>
            <person name="Rohde M."/>
            <person name="Galperin M.Y."/>
            <person name="Jogler C."/>
        </authorList>
    </citation>
    <scope>NUCLEOTIDE SEQUENCE [LARGE SCALE GENOMIC DNA]</scope>
    <source>
        <strain evidence="2 3">Pla111</strain>
    </source>
</reference>
<evidence type="ECO:0000256" key="1">
    <source>
        <dbReference type="SAM" id="MobiDB-lite"/>
    </source>
</evidence>
<evidence type="ECO:0000313" key="3">
    <source>
        <dbReference type="Proteomes" id="UP000318995"/>
    </source>
</evidence>
<dbReference type="Proteomes" id="UP000318995">
    <property type="component" value="Unassembled WGS sequence"/>
</dbReference>
<gene>
    <name evidence="2" type="ORF">Pla111_19400</name>
</gene>
<protein>
    <recommendedName>
        <fullName evidence="4">HEAT repeat domain-containing protein</fullName>
    </recommendedName>
</protein>
<dbReference type="EMBL" id="SJPH01000003">
    <property type="protein sequence ID" value="TWT46838.1"/>
    <property type="molecule type" value="Genomic_DNA"/>
</dbReference>
<evidence type="ECO:0008006" key="4">
    <source>
        <dbReference type="Google" id="ProtNLM"/>
    </source>
</evidence>
<dbReference type="SUPFAM" id="SSF69322">
    <property type="entry name" value="Tricorn protease domain 2"/>
    <property type="match status" value="1"/>
</dbReference>
<dbReference type="Gene3D" id="1.25.10.10">
    <property type="entry name" value="Leucine-rich Repeat Variant"/>
    <property type="match status" value="1"/>
</dbReference>